<dbReference type="AlphaFoldDB" id="A0A167ZS20"/>
<organism evidence="1 2">
    <name type="scientific">Ascosphaera apis ARSEF 7405</name>
    <dbReference type="NCBI Taxonomy" id="392613"/>
    <lineage>
        <taxon>Eukaryota</taxon>
        <taxon>Fungi</taxon>
        <taxon>Dikarya</taxon>
        <taxon>Ascomycota</taxon>
        <taxon>Pezizomycotina</taxon>
        <taxon>Eurotiomycetes</taxon>
        <taxon>Eurotiomycetidae</taxon>
        <taxon>Onygenales</taxon>
        <taxon>Ascosphaeraceae</taxon>
        <taxon>Ascosphaera</taxon>
    </lineage>
</organism>
<evidence type="ECO:0000313" key="1">
    <source>
        <dbReference type="EMBL" id="KZZ93024.1"/>
    </source>
</evidence>
<gene>
    <name evidence="1" type="ORF">AAP_02490</name>
</gene>
<keyword evidence="2" id="KW-1185">Reference proteome</keyword>
<dbReference type="Pfam" id="PF09797">
    <property type="entry name" value="NatB_MDM20"/>
    <property type="match status" value="1"/>
</dbReference>
<comment type="caution">
    <text evidence="1">The sequence shown here is derived from an EMBL/GenBank/DDBJ whole genome shotgun (WGS) entry which is preliminary data.</text>
</comment>
<evidence type="ECO:0000313" key="2">
    <source>
        <dbReference type="Proteomes" id="UP000242877"/>
    </source>
</evidence>
<reference evidence="1 2" key="1">
    <citation type="journal article" date="2016" name="Genome Biol. Evol.">
        <title>Divergent and convergent evolution of fungal pathogenicity.</title>
        <authorList>
            <person name="Shang Y."/>
            <person name="Xiao G."/>
            <person name="Zheng P."/>
            <person name="Cen K."/>
            <person name="Zhan S."/>
            <person name="Wang C."/>
        </authorList>
    </citation>
    <scope>NUCLEOTIDE SEQUENCE [LARGE SCALE GENOMIC DNA]</scope>
    <source>
        <strain evidence="1 2">ARSEF 7405</strain>
    </source>
</reference>
<dbReference type="Proteomes" id="UP000242877">
    <property type="component" value="Unassembled WGS sequence"/>
</dbReference>
<dbReference type="VEuPathDB" id="FungiDB:AAP_02490"/>
<accession>A0A167ZS20</accession>
<name>A0A167ZS20_9EURO</name>
<sequence length="546" mass="59425">MSNMGTADQMEVLRYISEHSSENTKPDGIAAINSLKLQYCFGLSFDTSSSNEVEEFVVSCLTLYRSLEKPTKADGVIESQPRDDLCVMASMALIKLHQQNLADKASQTPQPILIQAAVILEHVLVGSPHNYEALLLLSRIYLLLGAGSLALQTFAKLNVKQMQYESVAHNLFTRLATIHPQPAAQPEGSEARHFDLQLGLRVALDFYKRSGVATTRAALQGLDCGSYVNTQGCIKLQEKLAKSLCRRMWALEERRVQRLLGGSPNTRYNHIVFDAAEVTDQRSFEGFMNLEAPGQPTFEEYVRVGPLIGANGLKALSLVDTVFYLLTGPKVNPENKSPQPDVEGFSGFEKDIPKDELTPAEVEGIQIYSALLKGAKGLSNGQNGAADVQSAIRTASEWVKRKITQLTEESYIGKNGVHLSDATVVPSWVYLHNSISCVETLLAINILAKRASNSKSANVDKEELAALSADLTQALDTIRTNTKTLKSQVIKPGVLGELILACSAGGDTLQSKIGEFIDEAALESFAGSLIESWEEALDGVSTVAMF</sequence>
<proteinExistence type="predicted"/>
<dbReference type="EMBL" id="AZGZ01000009">
    <property type="protein sequence ID" value="KZZ93024.1"/>
    <property type="molecule type" value="Genomic_DNA"/>
</dbReference>
<dbReference type="InterPro" id="IPR019183">
    <property type="entry name" value="NAA25_NatB_aux_su"/>
</dbReference>
<dbReference type="OrthoDB" id="1874341at2759"/>
<protein>
    <submittedName>
        <fullName evidence="1">Cytoskeleton organization protein</fullName>
    </submittedName>
</protein>